<protein>
    <submittedName>
        <fullName evidence="4">Uncharacterized protein</fullName>
    </submittedName>
</protein>
<proteinExistence type="predicted"/>
<evidence type="ECO:0000256" key="1">
    <source>
        <dbReference type="SAM" id="MobiDB-lite"/>
    </source>
</evidence>
<evidence type="ECO:0000313" key="3">
    <source>
        <dbReference type="Proteomes" id="UP000887574"/>
    </source>
</evidence>
<keyword evidence="2" id="KW-0472">Membrane</keyword>
<keyword evidence="3" id="KW-1185">Reference proteome</keyword>
<organism evidence="3 4">
    <name type="scientific">Ditylenchus dipsaci</name>
    <dbReference type="NCBI Taxonomy" id="166011"/>
    <lineage>
        <taxon>Eukaryota</taxon>
        <taxon>Metazoa</taxon>
        <taxon>Ecdysozoa</taxon>
        <taxon>Nematoda</taxon>
        <taxon>Chromadorea</taxon>
        <taxon>Rhabditida</taxon>
        <taxon>Tylenchina</taxon>
        <taxon>Tylenchomorpha</taxon>
        <taxon>Sphaerularioidea</taxon>
        <taxon>Anguinidae</taxon>
        <taxon>Anguininae</taxon>
        <taxon>Ditylenchus</taxon>
    </lineage>
</organism>
<feature type="compositionally biased region" description="Acidic residues" evidence="1">
    <location>
        <begin position="105"/>
        <end position="117"/>
    </location>
</feature>
<dbReference type="WBParaSite" id="jg13797">
    <property type="protein sequence ID" value="jg13797"/>
    <property type="gene ID" value="jg13797"/>
</dbReference>
<sequence length="146" mass="16801">MFACCHIELQDLLWQKPRSRVYVSSLTFLSVILCVMAISSLMSSNTYQIISPEVIQIADDEPVAEDQLSKSPEAEEDDYLSSTSNPTPPKRAYKSRKKVQKDQETLENEEAGEADVDEQNRSPQFFIIKKIKFYNCSRDFFHVVVR</sequence>
<evidence type="ECO:0000256" key="2">
    <source>
        <dbReference type="SAM" id="Phobius"/>
    </source>
</evidence>
<name>A0A915CXS0_9BILA</name>
<reference evidence="4" key="1">
    <citation type="submission" date="2022-11" db="UniProtKB">
        <authorList>
            <consortium name="WormBaseParasite"/>
        </authorList>
    </citation>
    <scope>IDENTIFICATION</scope>
</reference>
<evidence type="ECO:0000313" key="4">
    <source>
        <dbReference type="WBParaSite" id="jg13797"/>
    </source>
</evidence>
<keyword evidence="2" id="KW-1133">Transmembrane helix</keyword>
<accession>A0A915CXS0</accession>
<dbReference type="AlphaFoldDB" id="A0A915CXS0"/>
<feature type="region of interest" description="Disordered" evidence="1">
    <location>
        <begin position="60"/>
        <end position="117"/>
    </location>
</feature>
<dbReference type="Proteomes" id="UP000887574">
    <property type="component" value="Unplaced"/>
</dbReference>
<feature type="transmembrane region" description="Helical" evidence="2">
    <location>
        <begin position="21"/>
        <end position="42"/>
    </location>
</feature>
<keyword evidence="2" id="KW-0812">Transmembrane</keyword>